<accession>D2SEY4</accession>
<dbReference type="AlphaFoldDB" id="D2SEY4"/>
<evidence type="ECO:0000313" key="1">
    <source>
        <dbReference type="EMBL" id="ADB74674.1"/>
    </source>
</evidence>
<dbReference type="KEGG" id="gob:Gobs_1979"/>
<reference evidence="2" key="2">
    <citation type="submission" date="2010-01" db="EMBL/GenBank/DDBJ databases">
        <title>The complete genome of Geodermatophilus obscurus DSM 43160.</title>
        <authorList>
            <consortium name="US DOE Joint Genome Institute (JGI-PGF)"/>
            <person name="Lucas S."/>
            <person name="Copeland A."/>
            <person name="Lapidus A."/>
            <person name="Glavina del Rio T."/>
            <person name="Dalin E."/>
            <person name="Tice H."/>
            <person name="Bruce D."/>
            <person name="Goodwin L."/>
            <person name="Pitluck S."/>
            <person name="Kyrpides N."/>
            <person name="Mavromatis K."/>
            <person name="Ivanova N."/>
            <person name="Munk A.C."/>
            <person name="Brettin T."/>
            <person name="Detter J.C."/>
            <person name="Han C."/>
            <person name="Larimer F."/>
            <person name="Land M."/>
            <person name="Hauser L."/>
            <person name="Markowitz V."/>
            <person name="Cheng J.-F."/>
            <person name="Hugenholtz P."/>
            <person name="Woyke T."/>
            <person name="Wu D."/>
            <person name="Jando M."/>
            <person name="Schneider S."/>
            <person name="Klenk H.-P."/>
            <person name="Eisen J.A."/>
        </authorList>
    </citation>
    <scope>NUCLEOTIDE SEQUENCE [LARGE SCALE GENOMIC DNA]</scope>
    <source>
        <strain evidence="2">ATCC 25078 / DSM 43160 / JCM 3152 / KCC A-0152 / KCTC 9177 / NBRC 13315 / NRRL B-3577 / G-20</strain>
    </source>
</reference>
<dbReference type="Proteomes" id="UP000001382">
    <property type="component" value="Chromosome"/>
</dbReference>
<keyword evidence="2" id="KW-1185">Reference proteome</keyword>
<evidence type="ECO:0000313" key="2">
    <source>
        <dbReference type="Proteomes" id="UP000001382"/>
    </source>
</evidence>
<organism evidence="1 2">
    <name type="scientific">Geodermatophilus obscurus (strain ATCC 25078 / DSM 43160 / JCM 3152 / CCUG 61914 / KCC A-0152 / KCTC 9177 / NBRC 13315 / NRRL B-3577 / G-20)</name>
    <dbReference type="NCBI Taxonomy" id="526225"/>
    <lineage>
        <taxon>Bacteria</taxon>
        <taxon>Bacillati</taxon>
        <taxon>Actinomycetota</taxon>
        <taxon>Actinomycetes</taxon>
        <taxon>Geodermatophilales</taxon>
        <taxon>Geodermatophilaceae</taxon>
        <taxon>Geodermatophilus</taxon>
    </lineage>
</organism>
<reference evidence="1 2" key="1">
    <citation type="journal article" date="2010" name="Stand. Genomic Sci.">
        <title>Complete genome sequence of Geodermatophilus obscurus type strain (G-20).</title>
        <authorList>
            <person name="Ivanova N."/>
            <person name="Sikorski J."/>
            <person name="Jando M."/>
            <person name="Munk C."/>
            <person name="Lapidus A."/>
            <person name="Glavina Del Rio T."/>
            <person name="Copeland A."/>
            <person name="Tice H."/>
            <person name="Cheng J.-F."/>
            <person name="Lucas S."/>
            <person name="Chen F."/>
            <person name="Nolan M."/>
            <person name="Bruce D."/>
            <person name="Goodwin L."/>
            <person name="Pitluck S."/>
            <person name="Mavromatis K."/>
            <person name="Mikhailova N."/>
            <person name="Pati A."/>
            <person name="Chen A."/>
            <person name="Palaniappan K."/>
            <person name="Land M."/>
            <person name="Hauser L."/>
            <person name="Chang Y.-J."/>
            <person name="Jeffries C.D."/>
            <person name="Meincke L."/>
            <person name="Brettin T."/>
            <person name="Detter J.C."/>
            <person name="Detter J.C."/>
            <person name="Rohde M."/>
            <person name="Goeker M."/>
            <person name="Bristow J."/>
            <person name="Eisen J.A."/>
            <person name="Markowitz V."/>
            <person name="Hugenholtz P."/>
            <person name="Kyrpides N.C."/>
            <person name="Klenk H.-P."/>
        </authorList>
    </citation>
    <scope>NUCLEOTIDE SEQUENCE [LARGE SCALE GENOMIC DNA]</scope>
    <source>
        <strain evidence="2">ATCC 25078 / DSM 43160 / JCM 3152 / KCC A-0152 / KCTC 9177 / NBRC 13315 / NRRL B-3577 / G-20</strain>
    </source>
</reference>
<name>D2SEY4_GEOOG</name>
<gene>
    <name evidence="1" type="ordered locus">Gobs_1979</name>
</gene>
<dbReference type="HOGENOM" id="CLU_3396702_0_0_11"/>
<dbReference type="EMBL" id="CP001867">
    <property type="protein sequence ID" value="ADB74674.1"/>
    <property type="molecule type" value="Genomic_DNA"/>
</dbReference>
<sequence>MSCTGELAAGPRDRRCRQDAIEAMFLSEPTQ</sequence>
<protein>
    <submittedName>
        <fullName evidence="1">Uncharacterized protein</fullName>
    </submittedName>
</protein>
<proteinExistence type="predicted"/>
<dbReference type="STRING" id="526225.Gobs_1979"/>